<dbReference type="InterPro" id="IPR002931">
    <property type="entry name" value="Transglutaminase-like"/>
</dbReference>
<protein>
    <recommendedName>
        <fullName evidence="2">Transglutaminase-like domain-containing protein</fullName>
    </recommendedName>
</protein>
<name>A0A5P6VT39_PSEXY</name>
<proteinExistence type="predicted"/>
<reference evidence="4" key="1">
    <citation type="submission" date="2019-08" db="EMBL/GenBank/DDBJ databases">
        <title>Complete Genome Sequence of the Polysaccharide-Degrading Rumen Bacterium Pseudobutyrivibrio xylanivorans MA3014.</title>
        <authorList>
            <person name="Palevich N."/>
            <person name="Maclean P.H."/>
            <person name="Kelly W.J."/>
            <person name="Leahy S.C."/>
            <person name="Rakonjac J."/>
            <person name="Attwood G.T."/>
        </authorList>
    </citation>
    <scope>NUCLEOTIDE SEQUENCE [LARGE SCALE GENOMIC DNA]</scope>
    <source>
        <strain evidence="4">MA3014</strain>
    </source>
</reference>
<dbReference type="SUPFAM" id="SSF54001">
    <property type="entry name" value="Cysteine proteinases"/>
    <property type="match status" value="1"/>
</dbReference>
<evidence type="ECO:0000313" key="3">
    <source>
        <dbReference type="EMBL" id="QFJ55875.1"/>
    </source>
</evidence>
<organism evidence="3 4">
    <name type="scientific">Pseudobutyrivibrio xylanivorans</name>
    <dbReference type="NCBI Taxonomy" id="185007"/>
    <lineage>
        <taxon>Bacteria</taxon>
        <taxon>Bacillati</taxon>
        <taxon>Bacillota</taxon>
        <taxon>Clostridia</taxon>
        <taxon>Lachnospirales</taxon>
        <taxon>Lachnospiraceae</taxon>
        <taxon>Pseudobutyrivibrio</taxon>
    </lineage>
</organism>
<dbReference type="EMBL" id="CP043028">
    <property type="protein sequence ID" value="QFJ55875.1"/>
    <property type="molecule type" value="Genomic_DNA"/>
</dbReference>
<gene>
    <name evidence="3" type="ORF">FXF36_13760</name>
</gene>
<keyword evidence="1" id="KW-0472">Membrane</keyword>
<accession>A0A5P6VT39</accession>
<keyword evidence="1" id="KW-1133">Transmembrane helix</keyword>
<evidence type="ECO:0000256" key="1">
    <source>
        <dbReference type="SAM" id="Phobius"/>
    </source>
</evidence>
<dbReference type="Proteomes" id="UP000327030">
    <property type="component" value="Chromosome 1"/>
</dbReference>
<dbReference type="AlphaFoldDB" id="A0A5P6VT39"/>
<dbReference type="RefSeq" id="WP_151625050.1">
    <property type="nucleotide sequence ID" value="NZ_CP043028.1"/>
</dbReference>
<keyword evidence="1" id="KW-0812">Transmembrane</keyword>
<dbReference type="KEGG" id="pxv:FXF36_13760"/>
<feature type="domain" description="Transglutaminase-like" evidence="2">
    <location>
        <begin position="147"/>
        <end position="232"/>
    </location>
</feature>
<evidence type="ECO:0000259" key="2">
    <source>
        <dbReference type="Pfam" id="PF01841"/>
    </source>
</evidence>
<dbReference type="InterPro" id="IPR038765">
    <property type="entry name" value="Papain-like_cys_pep_sf"/>
</dbReference>
<dbReference type="OrthoDB" id="9788327at2"/>
<feature type="transmembrane region" description="Helical" evidence="1">
    <location>
        <begin position="7"/>
        <end position="27"/>
    </location>
</feature>
<sequence length="277" mass="31125">MVRHLMNTLTTLISIICSVVLVTVLLFNCDFNTHASDELYIYNSVLSGDQQQVYKQVYENIIAFNEKIFKLVVPLTHDDLYITMNAVYNDHPELFWVNTSYKYGYNSKGLVIQLKLNYCISKSNLATATLAFNNAINNIVDKAAVYPTDLERERAIHDMICDIATYNSVRPGHQSAYSAVVEGNSVCAGYSRAFQLSCQKLGIICYYVTGVANGEEHAWNIVRIGGNFYNVDITGDDTINETLNTHSYQYFNVSDGQIAHNHVRSELSSKLPPCDAI</sequence>
<dbReference type="Gene3D" id="3.10.620.30">
    <property type="match status" value="1"/>
</dbReference>
<evidence type="ECO:0000313" key="4">
    <source>
        <dbReference type="Proteomes" id="UP000327030"/>
    </source>
</evidence>
<dbReference type="Pfam" id="PF01841">
    <property type="entry name" value="Transglut_core"/>
    <property type="match status" value="1"/>
</dbReference>